<dbReference type="EMBL" id="KJ577116">
    <property type="protein sequence ID" value="AID16372.1"/>
    <property type="molecule type" value="Genomic_RNA"/>
</dbReference>
<evidence type="ECO:0000313" key="6">
    <source>
        <dbReference type="Proteomes" id="UP000150294"/>
    </source>
</evidence>
<name>A0A068C6K7_BTV1</name>
<comment type="subcellular location">
    <subcellularLocation>
        <location evidence="1">Virion</location>
    </subcellularLocation>
</comment>
<evidence type="ECO:0000256" key="2">
    <source>
        <dbReference type="ARBA" id="ARBA00022844"/>
    </source>
</evidence>
<dbReference type="InterPro" id="IPR016029">
    <property type="entry name" value="Inner_layer_core_VP3_Reovir"/>
</dbReference>
<reference evidence="4 6" key="1">
    <citation type="submission" date="2014-03" db="EMBL/GenBank/DDBJ databases">
        <title>Molecular Epidemiology of Bluetongue Virus Serotype 1 Circulating in Italy.</title>
        <authorList>
            <person name="Lorusso A."/>
            <person name="Marcacci M."/>
            <person name="Ancora M."/>
            <person name="Mangone I."/>
            <person name="Camma C."/>
            <person name="Sghaier S."/>
            <person name="Savini G."/>
            <person name="Pirovano W."/>
            <person name="Costessi A."/>
        </authorList>
    </citation>
    <scope>NUCLEOTIDE SEQUENCE [LARGE SCALE GENOMIC DNA]</scope>
    <source>
        <strain evidence="4">TUN2011</strain>
    </source>
</reference>
<evidence type="ECO:0000313" key="4">
    <source>
        <dbReference type="EMBL" id="AID16392.1"/>
    </source>
</evidence>
<protein>
    <submittedName>
        <fullName evidence="4">VP3</fullName>
    </submittedName>
</protein>
<dbReference type="Proteomes" id="UP000102147">
    <property type="component" value="Genome"/>
</dbReference>
<organism evidence="4 6">
    <name type="scientific">Bluetongue virus 1</name>
    <name type="common">BTV 1</name>
    <dbReference type="NCBI Taxonomy" id="35327"/>
    <lineage>
        <taxon>Viruses</taxon>
        <taxon>Riboviria</taxon>
        <taxon>Orthornavirae</taxon>
        <taxon>Duplornaviricota</taxon>
        <taxon>Resentoviricetes</taxon>
        <taxon>Reovirales</taxon>
        <taxon>Sedoreoviridae</taxon>
        <taxon>Orbivirus</taxon>
        <taxon>Orbivirus caerulinguae</taxon>
        <taxon>Bluetongue virus</taxon>
    </lineage>
</organism>
<evidence type="ECO:0000313" key="3">
    <source>
        <dbReference type="EMBL" id="AID16372.1"/>
    </source>
</evidence>
<accession>A0A068C6K7</accession>
<dbReference type="GO" id="GO:0005198">
    <property type="term" value="F:structural molecule activity"/>
    <property type="evidence" value="ECO:0007669"/>
    <property type="project" value="InterPro"/>
</dbReference>
<reference evidence="3 5" key="2">
    <citation type="submission" date="2014-03" db="EMBL/GenBank/DDBJ databases">
        <title>Molecular Epidemiology of Bluetongue Virus Serotype 1 Circulating in Italy.</title>
        <authorList>
            <person name="Lorusso A."/>
            <person name="Marcacci M."/>
            <person name="Ancora M."/>
            <person name="Mangone I."/>
            <person name="Camma C."/>
            <person name="Savini G."/>
        </authorList>
    </citation>
    <scope>NUCLEOTIDE SEQUENCE [LARGE SCALE GENOMIC DNA]</scope>
    <source>
        <strain evidence="3">SAD2010</strain>
    </source>
</reference>
<dbReference type="GO" id="GO:0044423">
    <property type="term" value="C:virion component"/>
    <property type="evidence" value="ECO:0007669"/>
    <property type="project" value="UniProtKB-KW"/>
</dbReference>
<evidence type="ECO:0000313" key="5">
    <source>
        <dbReference type="Proteomes" id="UP000102147"/>
    </source>
</evidence>
<dbReference type="Proteomes" id="UP000150294">
    <property type="component" value="Genome"/>
</dbReference>
<keyword evidence="2" id="KW-0946">Virion</keyword>
<evidence type="ECO:0000256" key="1">
    <source>
        <dbReference type="ARBA" id="ARBA00004328"/>
    </source>
</evidence>
<dbReference type="SUPFAM" id="SSF56831">
    <property type="entry name" value="Reovirus inner layer core protein p3"/>
    <property type="match status" value="1"/>
</dbReference>
<proteinExistence type="predicted"/>
<dbReference type="Pfam" id="PF01700">
    <property type="entry name" value="Orbi_VP3"/>
    <property type="match status" value="1"/>
</dbReference>
<dbReference type="EMBL" id="KJ577106">
    <property type="protein sequence ID" value="AID16392.1"/>
    <property type="molecule type" value="Genomic_RNA"/>
</dbReference>
<sequence>MAAQNEQRPERIKTTPYLEGDVLSSDSGPLLSVFALQEIMQKVRQVQADYMTATREVDFTVPDVQKILDDIKALAAEQVYKIVKVPSISFRHIVMQSRDRVLRVDTYYEEMSQVGDVITEDEPEKFYSTIIKKVRFIRGKGSFILHDIPTRDHRGMEVAEPEVLGVEFKNVLPVLTAEHRAMIQNALDGSIIENGNVATRDVDVFIGACSEPIYRIYNRLQGYIEAVQLQELRNSIGWLERLGQRKRITYSQEVLTDFRRQDTIWVLALQLPVNPQVVWDVPRSSIANLIMNIATCLPTGEYIAPNPRISSITLTQRITTTGPFAILTGSTPTAQQLNDVRKIYLALMFPGQIILDLKIDPGERMDPAVRMVAGVVGHLLFTAGGRFTNLTQNMARQLDIALNDYLLYMYNTRVQVNYGPTGEPLDFQIGRNQYDCNVFRADFATGTGYNGWATIDVEYRDPAPYVHAQRYIRYCGIDSRELINPTTYGIGMTYHCYNEMLRMLVAAGKDSEAAYFRSMLPFHMVRFARINQIINEDLHSVFSLPDDMFNALLPDLIAGAHQNADPVVLDVSWISLWFAFNRSFEPTHRNEMLEIAPLIESVYASELSVMKVDMRHLSLMQRRFPDVLIQARPSHFWKAVLNDSPEAVKAVMNLSHSHNFINIRDMMRWVLLPSLQPSLKLVLEEEAWAAANDFEDLMLTDQVYMHRDMLPEPRLDDIERFRQEGFYYTNMLEAPPEIDRVVQYTYEIARLQANMGQFRAALRRIMDDDDWVRFGGVLRTVRVKFFDARPPDDILQGLPFSYDTNEKGGLSYATIKYATETTIFYLIYNVEFSNTPDSLVLINPTYTMTKVFINKRIVERIRVGQILAVLNRRFVAYKGKMRIMDITQSLKMGTKLAAPTV</sequence>
<dbReference type="InterPro" id="IPR002614">
    <property type="entry name" value="Inner_layer_core_VP3_Orbivir"/>
</dbReference>